<dbReference type="EMBL" id="AODH01000078">
    <property type="protein sequence ID" value="EUJ34160.1"/>
    <property type="molecule type" value="Genomic_DNA"/>
</dbReference>
<name>W7CA25_9LIST</name>
<dbReference type="SUPFAM" id="SSF47413">
    <property type="entry name" value="lambda repressor-like DNA-binding domains"/>
    <property type="match status" value="1"/>
</dbReference>
<gene>
    <name evidence="1" type="ORF">BCAMP_12673</name>
</gene>
<dbReference type="OrthoDB" id="2064246at2"/>
<reference evidence="1 2" key="1">
    <citation type="submission" date="2012-12" db="EMBL/GenBank/DDBJ databases">
        <title>Novel taxa of Listeriaceae from agricultural environments in the United States.</title>
        <authorList>
            <person name="den Bakker H.C."/>
            <person name="Allred A."/>
            <person name="Warchocki S."/>
            <person name="Wright E.M."/>
            <person name="Burrell A."/>
            <person name="Nightingale K.K."/>
            <person name="Kephart D."/>
            <person name="Wiedmann M."/>
        </authorList>
    </citation>
    <scope>NUCLEOTIDE SEQUENCE [LARGE SCALE GENOMIC DNA]</scope>
    <source>
        <strain evidence="1 2">FSL F6-1037</strain>
    </source>
</reference>
<dbReference type="InterPro" id="IPR001387">
    <property type="entry name" value="Cro/C1-type_HTH"/>
</dbReference>
<dbReference type="CDD" id="cd00093">
    <property type="entry name" value="HTH_XRE"/>
    <property type="match status" value="1"/>
</dbReference>
<dbReference type="GO" id="GO:0003677">
    <property type="term" value="F:DNA binding"/>
    <property type="evidence" value="ECO:0007669"/>
    <property type="project" value="InterPro"/>
</dbReference>
<organism evidence="1 2">
    <name type="scientific">Brochothrix campestris FSL F6-1037</name>
    <dbReference type="NCBI Taxonomy" id="1265861"/>
    <lineage>
        <taxon>Bacteria</taxon>
        <taxon>Bacillati</taxon>
        <taxon>Bacillota</taxon>
        <taxon>Bacilli</taxon>
        <taxon>Bacillales</taxon>
        <taxon>Listeriaceae</taxon>
        <taxon>Brochothrix</taxon>
    </lineage>
</organism>
<dbReference type="RefSeq" id="WP_035315808.1">
    <property type="nucleotide sequence ID" value="NZ_AODH01000078.1"/>
</dbReference>
<dbReference type="InterPro" id="IPR010982">
    <property type="entry name" value="Lambda_DNA-bd_dom_sf"/>
</dbReference>
<evidence type="ECO:0000313" key="1">
    <source>
        <dbReference type="EMBL" id="EUJ34160.1"/>
    </source>
</evidence>
<dbReference type="Proteomes" id="UP000019243">
    <property type="component" value="Unassembled WGS sequence"/>
</dbReference>
<keyword evidence="2" id="KW-1185">Reference proteome</keyword>
<comment type="caution">
    <text evidence="1">The sequence shown here is derived from an EMBL/GenBank/DDBJ whole genome shotgun (WGS) entry which is preliminary data.</text>
</comment>
<accession>W7CA25</accession>
<dbReference type="STRING" id="1265861.BCAMP_12673"/>
<sequence length="68" mass="7869">MINLEDVRKKKNVTLVDIADFLGVRYQTVSDKIEGKSDFKFGEALAVQEEFFSEYEIKFLFSEKGVEV</sequence>
<dbReference type="AlphaFoldDB" id="W7CA25"/>
<proteinExistence type="predicted"/>
<evidence type="ECO:0000313" key="2">
    <source>
        <dbReference type="Proteomes" id="UP000019243"/>
    </source>
</evidence>
<protein>
    <submittedName>
        <fullName evidence="1">Phage-like protein</fullName>
    </submittedName>
</protein>